<dbReference type="InterPro" id="IPR005101">
    <property type="entry name" value="Cryptochr/Photolyase_FAD-bd"/>
</dbReference>
<dbReference type="InterPro" id="IPR006050">
    <property type="entry name" value="DNA_photolyase_N"/>
</dbReference>
<dbReference type="PRINTS" id="PR00147">
    <property type="entry name" value="DNAPHOTLYASE"/>
</dbReference>
<keyword evidence="2 5" id="KW-0285">Flavoprotein</keyword>
<feature type="region of interest" description="Disordered" evidence="8">
    <location>
        <begin position="485"/>
        <end position="519"/>
    </location>
</feature>
<dbReference type="EMBL" id="JAOPGA020001567">
    <property type="protein sequence ID" value="KAL0489547.1"/>
    <property type="molecule type" value="Genomic_DNA"/>
</dbReference>
<comment type="cofactor">
    <cofactor evidence="5 7">
        <name>FAD</name>
        <dbReference type="ChEBI" id="CHEBI:57692"/>
    </cofactor>
    <text evidence="5 7">Binds 1 FAD per subunit.</text>
</comment>
<dbReference type="PROSITE" id="PS51645">
    <property type="entry name" value="PHR_CRY_ALPHA_BETA"/>
    <property type="match status" value="1"/>
</dbReference>
<feature type="binding site" evidence="5">
    <location>
        <begin position="400"/>
        <end position="402"/>
    </location>
    <ligand>
        <name>FAD</name>
        <dbReference type="ChEBI" id="CHEBI:57692"/>
    </ligand>
</feature>
<dbReference type="Gene3D" id="1.10.579.10">
    <property type="entry name" value="DNA Cyclobutane Dipyrimidine Photolyase, subunit A, domain 3"/>
    <property type="match status" value="1"/>
</dbReference>
<comment type="similarity">
    <text evidence="1 7">Belongs to the DNA photolyase class-1 family.</text>
</comment>
<dbReference type="InterPro" id="IPR002081">
    <property type="entry name" value="Cryptochrome/DNA_photolyase_1"/>
</dbReference>
<dbReference type="Gene3D" id="3.40.50.620">
    <property type="entry name" value="HUPs"/>
    <property type="match status" value="1"/>
</dbReference>
<dbReference type="InterPro" id="IPR014133">
    <property type="entry name" value="Cry_DASH"/>
</dbReference>
<dbReference type="InterPro" id="IPR014729">
    <property type="entry name" value="Rossmann-like_a/b/a_fold"/>
</dbReference>
<feature type="binding site" evidence="5">
    <location>
        <begin position="259"/>
        <end position="263"/>
    </location>
    <ligand>
        <name>FAD</name>
        <dbReference type="ChEBI" id="CHEBI:57692"/>
    </ligand>
</feature>
<name>A0AAW2ZLJ7_9EUKA</name>
<evidence type="ECO:0000313" key="10">
    <source>
        <dbReference type="EMBL" id="KAL0489547.1"/>
    </source>
</evidence>
<evidence type="ECO:0000256" key="8">
    <source>
        <dbReference type="SAM" id="MobiDB-lite"/>
    </source>
</evidence>
<accession>A0AAW2ZLJ7</accession>
<evidence type="ECO:0000259" key="9">
    <source>
        <dbReference type="PROSITE" id="PS51645"/>
    </source>
</evidence>
<evidence type="ECO:0000256" key="4">
    <source>
        <dbReference type="ARBA" id="ARBA00022991"/>
    </source>
</evidence>
<sequence length="519" mass="59619">MDKIKNGTVLVWLRNDLRILDNEALTKGIKFSEDKKYKIVPIVCFDPRHYEKSMVGHIRKTQNLRAKFLIESVDDLRKNLNRIGGNLMIKVGRPEDVIKNIIEDLNVKKVFAHKEVGSEETTVENGVSKVVDLDLLWSHTLVHPDDLPKGTTPMTIPMTFASFRNRILKDLKVRDPIPEPKDLKDITPELSEQEWGTVPSLTDLGFDSNKIEPEKRAVMKFTGGETEGIKRTKAYIWNKSQPLSDYANTRNGLIGADYSSKFSPWMSVGCISPRYIYQQVKLYEKKYKSNDGIEALIRELFFRDYFRYLGQKVGNKIFKISGIRNYNGKDEPTWDTDPEKLKRWCEGRTGHPMVDANIREMNLSGWMSNRGRMITSSFFSRDMGMDWRLGAEYFEAKLIDYDVTSNWCNWMYIAGVGNDPRGGSRSFNMIKQAKDFDPKGEYIKSWIPELKNVPIPKLPVPWLLTASERKQYGCEDYPEPVVEVPLPASMKPKKKAEPGAKKRKATTNIALSPKKAKKE</sequence>
<comment type="caution">
    <text evidence="10">The sequence shown here is derived from an EMBL/GenBank/DDBJ whole genome shotgun (WGS) entry which is preliminary data.</text>
</comment>
<dbReference type="InterPro" id="IPR036134">
    <property type="entry name" value="Crypto/Photolyase_FAD-like_sf"/>
</dbReference>
<dbReference type="Pfam" id="PF03441">
    <property type="entry name" value="FAD_binding_7"/>
    <property type="match status" value="1"/>
</dbReference>
<evidence type="ECO:0000256" key="7">
    <source>
        <dbReference type="RuleBase" id="RU367151"/>
    </source>
</evidence>
<feature type="site" description="Electron transfer via tryptophanyl radical" evidence="6">
    <location>
        <position position="334"/>
    </location>
</feature>
<dbReference type="Proteomes" id="UP001431209">
    <property type="component" value="Unassembled WGS sequence"/>
</dbReference>
<dbReference type="AlphaFoldDB" id="A0AAW2ZLJ7"/>
<comment type="function">
    <text evidence="7">May have a photoreceptor function.</text>
</comment>
<dbReference type="Gene3D" id="1.25.40.80">
    <property type="match status" value="1"/>
</dbReference>
<dbReference type="GO" id="GO:0003904">
    <property type="term" value="F:deoxyribodipyrimidine photo-lyase activity"/>
    <property type="evidence" value="ECO:0007669"/>
    <property type="project" value="TreeGrafter"/>
</dbReference>
<feature type="site" description="Electron transfer via tryptophanyl radical" evidence="6">
    <location>
        <position position="410"/>
    </location>
</feature>
<feature type="site" description="Electron transfer via tryptophanyl radical" evidence="6">
    <location>
        <position position="387"/>
    </location>
</feature>
<evidence type="ECO:0000256" key="6">
    <source>
        <dbReference type="PIRSR" id="PIRSR602081-2"/>
    </source>
</evidence>
<evidence type="ECO:0000313" key="11">
    <source>
        <dbReference type="Proteomes" id="UP001431209"/>
    </source>
</evidence>
<organism evidence="10 11">
    <name type="scientific">Acrasis kona</name>
    <dbReference type="NCBI Taxonomy" id="1008807"/>
    <lineage>
        <taxon>Eukaryota</taxon>
        <taxon>Discoba</taxon>
        <taxon>Heterolobosea</taxon>
        <taxon>Tetramitia</taxon>
        <taxon>Eutetramitia</taxon>
        <taxon>Acrasidae</taxon>
        <taxon>Acrasis</taxon>
    </lineage>
</organism>
<feature type="binding site" evidence="5">
    <location>
        <begin position="299"/>
        <end position="306"/>
    </location>
    <ligand>
        <name>FAD</name>
        <dbReference type="ChEBI" id="CHEBI:57692"/>
    </ligand>
</feature>
<dbReference type="GO" id="GO:0000719">
    <property type="term" value="P:photoreactive repair"/>
    <property type="evidence" value="ECO:0007669"/>
    <property type="project" value="TreeGrafter"/>
</dbReference>
<feature type="binding site" evidence="5">
    <location>
        <position position="246"/>
    </location>
    <ligand>
        <name>FAD</name>
        <dbReference type="ChEBI" id="CHEBI:57692"/>
    </ligand>
</feature>
<keyword evidence="4 7" id="KW-0157">Chromophore</keyword>
<keyword evidence="3 5" id="KW-0274">FAD</keyword>
<dbReference type="GO" id="GO:0003677">
    <property type="term" value="F:DNA binding"/>
    <property type="evidence" value="ECO:0007669"/>
    <property type="project" value="TreeGrafter"/>
</dbReference>
<evidence type="ECO:0000256" key="5">
    <source>
        <dbReference type="PIRSR" id="PIRSR602081-1"/>
    </source>
</evidence>
<dbReference type="InterPro" id="IPR036155">
    <property type="entry name" value="Crypto/Photolyase_N_sf"/>
</dbReference>
<protein>
    <recommendedName>
        <fullName evidence="7">Cryptochrome DASH</fullName>
    </recommendedName>
</protein>
<dbReference type="Pfam" id="PF00875">
    <property type="entry name" value="DNA_photolyase"/>
    <property type="match status" value="1"/>
</dbReference>
<dbReference type="GO" id="GO:0071949">
    <property type="term" value="F:FAD binding"/>
    <property type="evidence" value="ECO:0007669"/>
    <property type="project" value="TreeGrafter"/>
</dbReference>
<dbReference type="PANTHER" id="PTHR11455">
    <property type="entry name" value="CRYPTOCHROME"/>
    <property type="match status" value="1"/>
</dbReference>
<evidence type="ECO:0000256" key="1">
    <source>
        <dbReference type="ARBA" id="ARBA00005862"/>
    </source>
</evidence>
<evidence type="ECO:0000256" key="3">
    <source>
        <dbReference type="ARBA" id="ARBA00022827"/>
    </source>
</evidence>
<dbReference type="PANTHER" id="PTHR11455:SF22">
    <property type="entry name" value="CRYPTOCHROME DASH"/>
    <property type="match status" value="1"/>
</dbReference>
<evidence type="ECO:0000256" key="2">
    <source>
        <dbReference type="ARBA" id="ARBA00022630"/>
    </source>
</evidence>
<reference evidence="10 11" key="1">
    <citation type="submission" date="2024-03" db="EMBL/GenBank/DDBJ databases">
        <title>The Acrasis kona genome and developmental transcriptomes reveal deep origins of eukaryotic multicellular pathways.</title>
        <authorList>
            <person name="Sheikh S."/>
            <person name="Fu C.-J."/>
            <person name="Brown M.W."/>
            <person name="Baldauf S.L."/>
        </authorList>
    </citation>
    <scope>NUCLEOTIDE SEQUENCE [LARGE SCALE GENOMIC DNA]</scope>
    <source>
        <strain evidence="10 11">ATCC MYA-3509</strain>
    </source>
</reference>
<comment type="cofactor">
    <cofactor evidence="7">
        <name>(6R)-5,10-methylene-5,6,7,8-tetrahydrofolate</name>
        <dbReference type="ChEBI" id="CHEBI:15636"/>
    </cofactor>
    <text evidence="7">Binds 1 5,10-methenyltetrahydrofolate (MTHF) per subunit.</text>
</comment>
<dbReference type="SUPFAM" id="SSF48173">
    <property type="entry name" value="Cryptochrome/photolyase FAD-binding domain"/>
    <property type="match status" value="1"/>
</dbReference>
<dbReference type="SUPFAM" id="SSF52425">
    <property type="entry name" value="Cryptochrome/photolyase, N-terminal domain"/>
    <property type="match status" value="1"/>
</dbReference>
<gene>
    <name evidence="10" type="ORF">AKO1_010465</name>
</gene>
<dbReference type="NCBIfam" id="TIGR02765">
    <property type="entry name" value="crypto_DASH"/>
    <property type="match status" value="1"/>
</dbReference>
<feature type="domain" description="Photolyase/cryptochrome alpha/beta" evidence="9">
    <location>
        <begin position="7"/>
        <end position="141"/>
    </location>
</feature>
<proteinExistence type="inferred from homology"/>
<keyword evidence="11" id="KW-1185">Reference proteome</keyword>